<name>A0AAU9CQQ4_9BACT</name>
<dbReference type="PROSITE" id="PS51257">
    <property type="entry name" value="PROKAR_LIPOPROTEIN"/>
    <property type="match status" value="1"/>
</dbReference>
<dbReference type="Proteomes" id="UP001348817">
    <property type="component" value="Plasmid pFA1"/>
</dbReference>
<accession>A0AAU9CQQ4</accession>
<evidence type="ECO:0000259" key="8">
    <source>
        <dbReference type="Pfam" id="PF14322"/>
    </source>
</evidence>
<dbReference type="GO" id="GO:0009279">
    <property type="term" value="C:cell outer membrane"/>
    <property type="evidence" value="ECO:0007669"/>
    <property type="project" value="UniProtKB-SubCell"/>
</dbReference>
<protein>
    <submittedName>
        <fullName evidence="9">Membrane protein</fullName>
    </submittedName>
</protein>
<dbReference type="InterPro" id="IPR011990">
    <property type="entry name" value="TPR-like_helical_dom_sf"/>
</dbReference>
<comment type="subcellular location">
    <subcellularLocation>
        <location evidence="1">Cell outer membrane</location>
    </subcellularLocation>
</comment>
<dbReference type="KEGG" id="fax:FUAX_41520"/>
<dbReference type="Pfam" id="PF14322">
    <property type="entry name" value="SusD-like_3"/>
    <property type="match status" value="1"/>
</dbReference>
<keyword evidence="5" id="KW-0998">Cell outer membrane</keyword>
<organism evidence="9 10">
    <name type="scientific">Fulvitalea axinellae</name>
    <dbReference type="NCBI Taxonomy" id="1182444"/>
    <lineage>
        <taxon>Bacteria</taxon>
        <taxon>Pseudomonadati</taxon>
        <taxon>Bacteroidota</taxon>
        <taxon>Cytophagia</taxon>
        <taxon>Cytophagales</taxon>
        <taxon>Persicobacteraceae</taxon>
        <taxon>Fulvitalea</taxon>
    </lineage>
</organism>
<evidence type="ECO:0000256" key="3">
    <source>
        <dbReference type="ARBA" id="ARBA00022729"/>
    </source>
</evidence>
<evidence type="ECO:0000256" key="1">
    <source>
        <dbReference type="ARBA" id="ARBA00004442"/>
    </source>
</evidence>
<feature type="domain" description="RagB/SusD" evidence="7">
    <location>
        <begin position="263"/>
        <end position="539"/>
    </location>
</feature>
<dbReference type="EMBL" id="AP025315">
    <property type="protein sequence ID" value="BDD11720.1"/>
    <property type="molecule type" value="Genomic_DNA"/>
</dbReference>
<dbReference type="AlphaFoldDB" id="A0AAU9CQQ4"/>
<feature type="signal peptide" evidence="6">
    <location>
        <begin position="1"/>
        <end position="21"/>
    </location>
</feature>
<dbReference type="InterPro" id="IPR033985">
    <property type="entry name" value="SusD-like_N"/>
</dbReference>
<reference evidence="9 10" key="1">
    <citation type="submission" date="2021-12" db="EMBL/GenBank/DDBJ databases">
        <title>Genome sequencing of bacteria with rrn-lacking chromosome and rrn-plasmid.</title>
        <authorList>
            <person name="Anda M."/>
            <person name="Iwasaki W."/>
        </authorList>
    </citation>
    <scope>NUCLEOTIDE SEQUENCE [LARGE SCALE GENOMIC DNA]</scope>
    <source>
        <strain evidence="9 10">DSM 100852</strain>
        <plasmid evidence="9 10">pFA1</plasmid>
    </source>
</reference>
<keyword evidence="10" id="KW-1185">Reference proteome</keyword>
<sequence length="540" mass="61840">MGKIIKPTLVLYLAVMFSACSDSFLDKQPYNKLSEASFWKDLNDAEAGLTSVYDVLQVSNTSMGWSAMAYFDMITPIGYNRPANSAKFREIARGDHDGRNGAVNALWTNSYRGIVRANDFLTHIDDIEAISENDQSRKQRYTAEARYLRGMFYFHLVDLYGGVPLFESVPKIEDQLAVRSSREEVMAFVIADFDYAIANLPAVPTEIGRATEGAARTMRAKVAMLEKDWQTAIEQTTAVMGLGYTLQDNYADIFKLENENNSEVIFDIQYVSQNDAEPGAKFQKAFSNASSQANGFSWIQPTRWLLDKYEVIDPEPEYIIEDNRISKEVYDYFEGKDPRLDANFLRPGAYFTDRENNDVLYPYQMQKYTLAATGMNMRKYVIEGKNETASSNDSPLNWIILRYADVLLMRAEAEAEQRGGAANVPQDILDATINVVRYRASDLLPKYMAGSLTMEQIQDEYMRELPFEGWMYFNFRRWRLMHLNDGYQPKGLKITKKSVKLSGAPVLETRAFDESKHYIFPIPEQERDLAPNLEQNPEWE</sequence>
<evidence type="ECO:0000256" key="6">
    <source>
        <dbReference type="SAM" id="SignalP"/>
    </source>
</evidence>
<keyword evidence="4" id="KW-0472">Membrane</keyword>
<evidence type="ECO:0000259" key="7">
    <source>
        <dbReference type="Pfam" id="PF07980"/>
    </source>
</evidence>
<geneLocation type="plasmid" evidence="9 10">
    <name>pFA1</name>
</geneLocation>
<evidence type="ECO:0000313" key="10">
    <source>
        <dbReference type="Proteomes" id="UP001348817"/>
    </source>
</evidence>
<feature type="domain" description="SusD-like N-terminal" evidence="8">
    <location>
        <begin position="24"/>
        <end position="222"/>
    </location>
</feature>
<evidence type="ECO:0000256" key="5">
    <source>
        <dbReference type="ARBA" id="ARBA00023237"/>
    </source>
</evidence>
<keyword evidence="3 6" id="KW-0732">Signal</keyword>
<dbReference type="InterPro" id="IPR012944">
    <property type="entry name" value="SusD_RagB_dom"/>
</dbReference>
<dbReference type="Gene3D" id="1.25.40.390">
    <property type="match status" value="1"/>
</dbReference>
<evidence type="ECO:0000256" key="4">
    <source>
        <dbReference type="ARBA" id="ARBA00023136"/>
    </source>
</evidence>
<dbReference type="Pfam" id="PF07980">
    <property type="entry name" value="SusD_RagB"/>
    <property type="match status" value="1"/>
</dbReference>
<dbReference type="RefSeq" id="WP_338394835.1">
    <property type="nucleotide sequence ID" value="NZ_AP025315.1"/>
</dbReference>
<comment type="similarity">
    <text evidence="2">Belongs to the SusD family.</text>
</comment>
<feature type="chain" id="PRO_5043750947" evidence="6">
    <location>
        <begin position="22"/>
        <end position="540"/>
    </location>
</feature>
<evidence type="ECO:0000256" key="2">
    <source>
        <dbReference type="ARBA" id="ARBA00006275"/>
    </source>
</evidence>
<dbReference type="SUPFAM" id="SSF48452">
    <property type="entry name" value="TPR-like"/>
    <property type="match status" value="1"/>
</dbReference>
<gene>
    <name evidence="9" type="ORF">FUAX_41520</name>
</gene>
<evidence type="ECO:0000313" key="9">
    <source>
        <dbReference type="EMBL" id="BDD11720.1"/>
    </source>
</evidence>
<proteinExistence type="inferred from homology"/>
<keyword evidence="9" id="KW-0614">Plasmid</keyword>